<gene>
    <name evidence="2" type="ORF">THAOC_10066</name>
</gene>
<dbReference type="AlphaFoldDB" id="K0SR71"/>
<organism evidence="2 3">
    <name type="scientific">Thalassiosira oceanica</name>
    <name type="common">Marine diatom</name>
    <dbReference type="NCBI Taxonomy" id="159749"/>
    <lineage>
        <taxon>Eukaryota</taxon>
        <taxon>Sar</taxon>
        <taxon>Stramenopiles</taxon>
        <taxon>Ochrophyta</taxon>
        <taxon>Bacillariophyta</taxon>
        <taxon>Coscinodiscophyceae</taxon>
        <taxon>Thalassiosirophycidae</taxon>
        <taxon>Thalassiosirales</taxon>
        <taxon>Thalassiosiraceae</taxon>
        <taxon>Thalassiosira</taxon>
    </lineage>
</organism>
<comment type="caution">
    <text evidence="2">The sequence shown here is derived from an EMBL/GenBank/DDBJ whole genome shotgun (WGS) entry which is preliminary data.</text>
</comment>
<accession>K0SR71</accession>
<feature type="compositionally biased region" description="Basic residues" evidence="1">
    <location>
        <begin position="17"/>
        <end position="29"/>
    </location>
</feature>
<proteinExistence type="predicted"/>
<feature type="non-terminal residue" evidence="2">
    <location>
        <position position="1"/>
    </location>
</feature>
<evidence type="ECO:0000313" key="3">
    <source>
        <dbReference type="Proteomes" id="UP000266841"/>
    </source>
</evidence>
<reference evidence="2 3" key="1">
    <citation type="journal article" date="2012" name="Genome Biol.">
        <title>Genome and low-iron response of an oceanic diatom adapted to chronic iron limitation.</title>
        <authorList>
            <person name="Lommer M."/>
            <person name="Specht M."/>
            <person name="Roy A.S."/>
            <person name="Kraemer L."/>
            <person name="Andreson R."/>
            <person name="Gutowska M.A."/>
            <person name="Wolf J."/>
            <person name="Bergner S.V."/>
            <person name="Schilhabel M.B."/>
            <person name="Klostermeier U.C."/>
            <person name="Beiko R.G."/>
            <person name="Rosenstiel P."/>
            <person name="Hippler M."/>
            <person name="Laroche J."/>
        </authorList>
    </citation>
    <scope>NUCLEOTIDE SEQUENCE [LARGE SCALE GENOMIC DNA]</scope>
    <source>
        <strain evidence="2 3">CCMP1005</strain>
    </source>
</reference>
<name>K0SR71_THAOC</name>
<dbReference type="Proteomes" id="UP000266841">
    <property type="component" value="Unassembled WGS sequence"/>
</dbReference>
<evidence type="ECO:0000256" key="1">
    <source>
        <dbReference type="SAM" id="MobiDB-lite"/>
    </source>
</evidence>
<keyword evidence="3" id="KW-1185">Reference proteome</keyword>
<sequence>STLPPTKAEVFVGDKKANKKKKKKKKSEK</sequence>
<dbReference type="EMBL" id="AGNL01010906">
    <property type="protein sequence ID" value="EJK68728.1"/>
    <property type="molecule type" value="Genomic_DNA"/>
</dbReference>
<evidence type="ECO:0000313" key="2">
    <source>
        <dbReference type="EMBL" id="EJK68728.1"/>
    </source>
</evidence>
<protein>
    <submittedName>
        <fullName evidence="2">Uncharacterized protein</fullName>
    </submittedName>
</protein>
<feature type="region of interest" description="Disordered" evidence="1">
    <location>
        <begin position="1"/>
        <end position="29"/>
    </location>
</feature>